<proteinExistence type="predicted"/>
<dbReference type="FunFam" id="3.30.160.60:FF:000202">
    <property type="entry name" value="Zinc finger protein 574"/>
    <property type="match status" value="1"/>
</dbReference>
<dbReference type="GO" id="GO:0000978">
    <property type="term" value="F:RNA polymerase II cis-regulatory region sequence-specific DNA binding"/>
    <property type="evidence" value="ECO:0007669"/>
    <property type="project" value="TreeGrafter"/>
</dbReference>
<comment type="subcellular location">
    <subcellularLocation>
        <location evidence="1">Nucleus</location>
    </subcellularLocation>
</comment>
<dbReference type="GO" id="GO:0006357">
    <property type="term" value="P:regulation of transcription by RNA polymerase II"/>
    <property type="evidence" value="ECO:0007669"/>
    <property type="project" value="TreeGrafter"/>
</dbReference>
<dbReference type="EMBL" id="JAIWYP010000004">
    <property type="protein sequence ID" value="KAH3829965.1"/>
    <property type="molecule type" value="Genomic_DNA"/>
</dbReference>
<dbReference type="Pfam" id="PF00096">
    <property type="entry name" value="zf-C2H2"/>
    <property type="match status" value="4"/>
</dbReference>
<dbReference type="GO" id="GO:0045165">
    <property type="term" value="P:cell fate commitment"/>
    <property type="evidence" value="ECO:0007669"/>
    <property type="project" value="TreeGrafter"/>
</dbReference>
<dbReference type="InterPro" id="IPR050331">
    <property type="entry name" value="Zinc_finger"/>
</dbReference>
<evidence type="ECO:0000259" key="8">
    <source>
        <dbReference type="PROSITE" id="PS50157"/>
    </source>
</evidence>
<evidence type="ECO:0000256" key="2">
    <source>
        <dbReference type="ARBA" id="ARBA00022723"/>
    </source>
</evidence>
<evidence type="ECO:0000256" key="3">
    <source>
        <dbReference type="ARBA" id="ARBA00022737"/>
    </source>
</evidence>
<sequence length="394" mass="44694">MQRLHAQQEITTGDIYTEKKYFTPGSSFDAYYRGMTEISYGCVICSAPYPRLETEMTSLELQLPKLADCSLCNYLNQIMLRKFHEYCRNHFEALQFEYISSLFGDSYPLSLQDGAFSKTYVSTPQHIGIPPKYANHPPVNINGLESSICDTNSVRGSRNSNSAGLVERTCRFEIPIENQNGQNDPIQTMNPDIRKPTTNKFSIHGITPAKIEQTIKQEAKALNLSTKDTKSKTKSSTLPYPLTKVAGKMHYECIHCMKTFGQLSNLKVHLRTHTGEKPYVCTECGKGFTQLAHLQKHHLVHTGERPHQCGVCDKRFSSTSNLKTHQRLHSGDRPFKCRICPAAFTQFVHLKLHKRLHTNERPFECARCHRKYISGSCLKTHLKIGTCLSLDVCA</sequence>
<dbReference type="PANTHER" id="PTHR16515:SF59">
    <property type="entry name" value="PR DOMAIN ZINC FINGER PROTEIN 1"/>
    <property type="match status" value="1"/>
</dbReference>
<name>A0A9D4H9E0_DREPO</name>
<dbReference type="GO" id="GO:0008270">
    <property type="term" value="F:zinc ion binding"/>
    <property type="evidence" value="ECO:0007669"/>
    <property type="project" value="UniProtKB-KW"/>
</dbReference>
<feature type="domain" description="C2H2-type" evidence="8">
    <location>
        <begin position="279"/>
        <end position="306"/>
    </location>
</feature>
<dbReference type="Proteomes" id="UP000828390">
    <property type="component" value="Unassembled WGS sequence"/>
</dbReference>
<keyword evidence="3" id="KW-0677">Repeat</keyword>
<feature type="domain" description="C2H2-type" evidence="8">
    <location>
        <begin position="335"/>
        <end position="362"/>
    </location>
</feature>
<evidence type="ECO:0000256" key="6">
    <source>
        <dbReference type="ARBA" id="ARBA00023242"/>
    </source>
</evidence>
<dbReference type="GO" id="GO:0003700">
    <property type="term" value="F:DNA-binding transcription factor activity"/>
    <property type="evidence" value="ECO:0007669"/>
    <property type="project" value="TreeGrafter"/>
</dbReference>
<dbReference type="SUPFAM" id="SSF57667">
    <property type="entry name" value="beta-beta-alpha zinc fingers"/>
    <property type="match status" value="3"/>
</dbReference>
<dbReference type="GO" id="GO:0005634">
    <property type="term" value="C:nucleus"/>
    <property type="evidence" value="ECO:0007669"/>
    <property type="project" value="UniProtKB-SubCell"/>
</dbReference>
<evidence type="ECO:0000256" key="4">
    <source>
        <dbReference type="ARBA" id="ARBA00022771"/>
    </source>
</evidence>
<reference evidence="9" key="2">
    <citation type="submission" date="2020-11" db="EMBL/GenBank/DDBJ databases">
        <authorList>
            <person name="McCartney M.A."/>
            <person name="Auch B."/>
            <person name="Kono T."/>
            <person name="Mallez S."/>
            <person name="Becker A."/>
            <person name="Gohl D.M."/>
            <person name="Silverstein K.A.T."/>
            <person name="Koren S."/>
            <person name="Bechman K.B."/>
            <person name="Herman A."/>
            <person name="Abrahante J.E."/>
            <person name="Garbe J."/>
        </authorList>
    </citation>
    <scope>NUCLEOTIDE SEQUENCE</scope>
    <source>
        <strain evidence="9">Duluth1</strain>
        <tissue evidence="9">Whole animal</tissue>
    </source>
</reference>
<evidence type="ECO:0000256" key="1">
    <source>
        <dbReference type="ARBA" id="ARBA00004123"/>
    </source>
</evidence>
<keyword evidence="4 7" id="KW-0863">Zinc-finger</keyword>
<dbReference type="SMART" id="SM00355">
    <property type="entry name" value="ZnF_C2H2"/>
    <property type="match status" value="5"/>
</dbReference>
<dbReference type="OrthoDB" id="7327383at2759"/>
<dbReference type="FunFam" id="3.30.160.60:FF:000262">
    <property type="entry name" value="PR domain zinc finger protein 1"/>
    <property type="match status" value="1"/>
</dbReference>
<evidence type="ECO:0000313" key="10">
    <source>
        <dbReference type="Proteomes" id="UP000828390"/>
    </source>
</evidence>
<evidence type="ECO:0000256" key="7">
    <source>
        <dbReference type="PROSITE-ProRule" id="PRU00042"/>
    </source>
</evidence>
<accession>A0A9D4H9E0</accession>
<evidence type="ECO:0000256" key="5">
    <source>
        <dbReference type="ARBA" id="ARBA00022833"/>
    </source>
</evidence>
<dbReference type="PROSITE" id="PS00028">
    <property type="entry name" value="ZINC_FINGER_C2H2_1"/>
    <property type="match status" value="4"/>
</dbReference>
<dbReference type="AlphaFoldDB" id="A0A9D4H9E0"/>
<keyword evidence="5" id="KW-0862">Zinc</keyword>
<feature type="domain" description="C2H2-type" evidence="8">
    <location>
        <begin position="307"/>
        <end position="334"/>
    </location>
</feature>
<dbReference type="PROSITE" id="PS50157">
    <property type="entry name" value="ZINC_FINGER_C2H2_2"/>
    <property type="match status" value="4"/>
</dbReference>
<organism evidence="9 10">
    <name type="scientific">Dreissena polymorpha</name>
    <name type="common">Zebra mussel</name>
    <name type="synonym">Mytilus polymorpha</name>
    <dbReference type="NCBI Taxonomy" id="45954"/>
    <lineage>
        <taxon>Eukaryota</taxon>
        <taxon>Metazoa</taxon>
        <taxon>Spiralia</taxon>
        <taxon>Lophotrochozoa</taxon>
        <taxon>Mollusca</taxon>
        <taxon>Bivalvia</taxon>
        <taxon>Autobranchia</taxon>
        <taxon>Heteroconchia</taxon>
        <taxon>Euheterodonta</taxon>
        <taxon>Imparidentia</taxon>
        <taxon>Neoheterodontei</taxon>
        <taxon>Myida</taxon>
        <taxon>Dreissenoidea</taxon>
        <taxon>Dreissenidae</taxon>
        <taxon>Dreissena</taxon>
    </lineage>
</organism>
<keyword evidence="6" id="KW-0539">Nucleus</keyword>
<protein>
    <recommendedName>
        <fullName evidence="8">C2H2-type domain-containing protein</fullName>
    </recommendedName>
</protein>
<reference evidence="9" key="1">
    <citation type="journal article" date="2019" name="bioRxiv">
        <title>The Genome of the Zebra Mussel, Dreissena polymorpha: A Resource for Invasive Species Research.</title>
        <authorList>
            <person name="McCartney M.A."/>
            <person name="Auch B."/>
            <person name="Kono T."/>
            <person name="Mallez S."/>
            <person name="Zhang Y."/>
            <person name="Obille A."/>
            <person name="Becker A."/>
            <person name="Abrahante J.E."/>
            <person name="Garbe J."/>
            <person name="Badalamenti J.P."/>
            <person name="Herman A."/>
            <person name="Mangelson H."/>
            <person name="Liachko I."/>
            <person name="Sullivan S."/>
            <person name="Sone E.D."/>
            <person name="Koren S."/>
            <person name="Silverstein K.A.T."/>
            <person name="Beckman K.B."/>
            <person name="Gohl D.M."/>
        </authorList>
    </citation>
    <scope>NUCLEOTIDE SEQUENCE</scope>
    <source>
        <strain evidence="9">Duluth1</strain>
        <tissue evidence="9">Whole animal</tissue>
    </source>
</reference>
<keyword evidence="2" id="KW-0479">Metal-binding</keyword>
<comment type="caution">
    <text evidence="9">The sequence shown here is derived from an EMBL/GenBank/DDBJ whole genome shotgun (WGS) entry which is preliminary data.</text>
</comment>
<dbReference type="PANTHER" id="PTHR16515">
    <property type="entry name" value="PR DOMAIN ZINC FINGER PROTEIN"/>
    <property type="match status" value="1"/>
</dbReference>
<dbReference type="FunFam" id="3.30.160.60:FF:001272">
    <property type="entry name" value="Zinc finger protein 683"/>
    <property type="match status" value="1"/>
</dbReference>
<keyword evidence="10" id="KW-1185">Reference proteome</keyword>
<dbReference type="InterPro" id="IPR013087">
    <property type="entry name" value="Znf_C2H2_type"/>
</dbReference>
<dbReference type="GO" id="GO:0005737">
    <property type="term" value="C:cytoplasm"/>
    <property type="evidence" value="ECO:0007669"/>
    <property type="project" value="TreeGrafter"/>
</dbReference>
<dbReference type="Gene3D" id="3.30.160.60">
    <property type="entry name" value="Classic Zinc Finger"/>
    <property type="match status" value="5"/>
</dbReference>
<evidence type="ECO:0000313" key="9">
    <source>
        <dbReference type="EMBL" id="KAH3829965.1"/>
    </source>
</evidence>
<dbReference type="FunFam" id="3.30.160.60:FF:001498">
    <property type="entry name" value="Zinc finger protein 404"/>
    <property type="match status" value="1"/>
</dbReference>
<feature type="domain" description="C2H2-type" evidence="8">
    <location>
        <begin position="251"/>
        <end position="278"/>
    </location>
</feature>
<dbReference type="InterPro" id="IPR036236">
    <property type="entry name" value="Znf_C2H2_sf"/>
</dbReference>
<gene>
    <name evidence="9" type="ORF">DPMN_103198</name>
</gene>